<dbReference type="EMBL" id="JAGIZQ010000004">
    <property type="protein sequence ID" value="KAH6631531.1"/>
    <property type="molecule type" value="Genomic_DNA"/>
</dbReference>
<accession>A0ACB7P5S1</accession>
<keyword evidence="2" id="KW-1185">Reference proteome</keyword>
<protein>
    <submittedName>
        <fullName evidence="1">Uncharacterized protein</fullName>
    </submittedName>
</protein>
<name>A0ACB7P5S1_9PEZI</name>
<dbReference type="Proteomes" id="UP000724584">
    <property type="component" value="Unassembled WGS sequence"/>
</dbReference>
<gene>
    <name evidence="1" type="ORF">F5144DRAFT_489360</name>
</gene>
<proteinExistence type="predicted"/>
<sequence>MVGSALALSLIGLSAVQALPTAKTIEERQIWIGPGSGVLIPGPGELPPCLTDQPLQGQPPCLLPPIVGPINPSTKREVGKRQIWIGPGSGTFIPGPGELPPCLVDQPLQGQPPCLLPPIVGPIVPSTKAKRQISIGDGTGVFIPGQGEVPTCLTDVPLNEQPPCILPPIVGGIEPSTKKRGFVLPPDATTNPKQVIITLEKELIRLQNKKNKTQQDRDDIAAIKAALKFLAGITNISAPPGTGSTFTPGKRGFTLPSDALTNTKEVIKTLERELIRLQNKRNKSAEDVDDIEAIKAALYYLAGITNISAPPGTGSTFTPGKRDGGSFVQCPNLNGAQIALETLMHKDKHTPEEAIIMEKLAAFLKSCGIIIVKSPDGTFTTIKPSD</sequence>
<organism evidence="1 2">
    <name type="scientific">Chaetomium tenue</name>
    <dbReference type="NCBI Taxonomy" id="1854479"/>
    <lineage>
        <taxon>Eukaryota</taxon>
        <taxon>Fungi</taxon>
        <taxon>Dikarya</taxon>
        <taxon>Ascomycota</taxon>
        <taxon>Pezizomycotina</taxon>
        <taxon>Sordariomycetes</taxon>
        <taxon>Sordariomycetidae</taxon>
        <taxon>Sordariales</taxon>
        <taxon>Chaetomiaceae</taxon>
        <taxon>Chaetomium</taxon>
    </lineage>
</organism>
<comment type="caution">
    <text evidence="1">The sequence shown here is derived from an EMBL/GenBank/DDBJ whole genome shotgun (WGS) entry which is preliminary data.</text>
</comment>
<reference evidence="1 2" key="1">
    <citation type="journal article" date="2021" name="Nat. Commun.">
        <title>Genetic determinants of endophytism in the Arabidopsis root mycobiome.</title>
        <authorList>
            <person name="Mesny F."/>
            <person name="Miyauchi S."/>
            <person name="Thiergart T."/>
            <person name="Pickel B."/>
            <person name="Atanasova L."/>
            <person name="Karlsson M."/>
            <person name="Huettel B."/>
            <person name="Barry K.W."/>
            <person name="Haridas S."/>
            <person name="Chen C."/>
            <person name="Bauer D."/>
            <person name="Andreopoulos W."/>
            <person name="Pangilinan J."/>
            <person name="LaButti K."/>
            <person name="Riley R."/>
            <person name="Lipzen A."/>
            <person name="Clum A."/>
            <person name="Drula E."/>
            <person name="Henrissat B."/>
            <person name="Kohler A."/>
            <person name="Grigoriev I.V."/>
            <person name="Martin F.M."/>
            <person name="Hacquard S."/>
        </authorList>
    </citation>
    <scope>NUCLEOTIDE SEQUENCE [LARGE SCALE GENOMIC DNA]</scope>
    <source>
        <strain evidence="1 2">MPI-SDFR-AT-0079</strain>
    </source>
</reference>
<evidence type="ECO:0000313" key="1">
    <source>
        <dbReference type="EMBL" id="KAH6631531.1"/>
    </source>
</evidence>
<evidence type="ECO:0000313" key="2">
    <source>
        <dbReference type="Proteomes" id="UP000724584"/>
    </source>
</evidence>